<feature type="domain" description="ABC transporter" evidence="4">
    <location>
        <begin position="6"/>
        <end position="217"/>
    </location>
</feature>
<reference evidence="5 6" key="1">
    <citation type="submission" date="2024-08" db="EMBL/GenBank/DDBJ databases">
        <title>Draft Genome Sequence of Legionella lytica strain DSB2004, Isolated From a Fire Sprinkler System.</title>
        <authorList>
            <person name="Everhart A.D."/>
            <person name="Kidane D.T."/>
            <person name="Farone A.L."/>
            <person name="Farone M.B."/>
        </authorList>
    </citation>
    <scope>NUCLEOTIDE SEQUENCE [LARGE SCALE GENOMIC DNA]</scope>
    <source>
        <strain evidence="5 6">DSB2004</strain>
    </source>
</reference>
<dbReference type="InterPro" id="IPR051782">
    <property type="entry name" value="ABC_Transporter_VariousFunc"/>
</dbReference>
<dbReference type="CDD" id="cd03230">
    <property type="entry name" value="ABC_DR_subfamily_A"/>
    <property type="match status" value="1"/>
</dbReference>
<dbReference type="RefSeq" id="WP_400188618.1">
    <property type="nucleotide sequence ID" value="NZ_JBGORX010000009.1"/>
</dbReference>
<dbReference type="Gene3D" id="3.40.50.300">
    <property type="entry name" value="P-loop containing nucleotide triphosphate hydrolases"/>
    <property type="match status" value="1"/>
</dbReference>
<sequence>MLACSIELNKVHKSYANKALFTGLSYTFQQQVYHLCGGNGVGKSTLLRLIVGLESPDSGTIVLNNQYSVRDNSVNAKRIFYVPDDLAIYPFLTGHEFLSWLAKLRTKNTAEVKQLLERFELEVHAQTKIADMSFGTKKKFLLSSALIGEPDFIILDEPLNGLDKNSQQVLLALLAEKATHCGILLTTHHDAHLERLNPIKVEVLAGQLASAQIYNHI</sequence>
<dbReference type="InterPro" id="IPR003439">
    <property type="entry name" value="ABC_transporter-like_ATP-bd"/>
</dbReference>
<dbReference type="SMART" id="SM00382">
    <property type="entry name" value="AAA"/>
    <property type="match status" value="1"/>
</dbReference>
<evidence type="ECO:0000256" key="2">
    <source>
        <dbReference type="ARBA" id="ARBA00022741"/>
    </source>
</evidence>
<comment type="caution">
    <text evidence="5">The sequence shown here is derived from an EMBL/GenBank/DDBJ whole genome shotgun (WGS) entry which is preliminary data.</text>
</comment>
<dbReference type="EMBL" id="JBGORX010000009">
    <property type="protein sequence ID" value="MFJ1269803.1"/>
    <property type="molecule type" value="Genomic_DNA"/>
</dbReference>
<keyword evidence="6" id="KW-1185">Reference proteome</keyword>
<keyword evidence="2" id="KW-0547">Nucleotide-binding</keyword>
<keyword evidence="3 5" id="KW-0067">ATP-binding</keyword>
<dbReference type="InterPro" id="IPR027417">
    <property type="entry name" value="P-loop_NTPase"/>
</dbReference>
<keyword evidence="1" id="KW-0813">Transport</keyword>
<dbReference type="SUPFAM" id="SSF52540">
    <property type="entry name" value="P-loop containing nucleoside triphosphate hydrolases"/>
    <property type="match status" value="1"/>
</dbReference>
<accession>A0ABW8DAT3</accession>
<dbReference type="Proteomes" id="UP001615550">
    <property type="component" value="Unassembled WGS sequence"/>
</dbReference>
<dbReference type="GO" id="GO:0005524">
    <property type="term" value="F:ATP binding"/>
    <property type="evidence" value="ECO:0007669"/>
    <property type="project" value="UniProtKB-KW"/>
</dbReference>
<dbReference type="Pfam" id="PF00005">
    <property type="entry name" value="ABC_tran"/>
    <property type="match status" value="1"/>
</dbReference>
<dbReference type="InterPro" id="IPR003593">
    <property type="entry name" value="AAA+_ATPase"/>
</dbReference>
<evidence type="ECO:0000256" key="3">
    <source>
        <dbReference type="ARBA" id="ARBA00022840"/>
    </source>
</evidence>
<organism evidence="5 6">
    <name type="scientific">Legionella lytica</name>
    <dbReference type="NCBI Taxonomy" id="96232"/>
    <lineage>
        <taxon>Bacteria</taxon>
        <taxon>Pseudomonadati</taxon>
        <taxon>Pseudomonadota</taxon>
        <taxon>Gammaproteobacteria</taxon>
        <taxon>Legionellales</taxon>
        <taxon>Legionellaceae</taxon>
        <taxon>Legionella</taxon>
    </lineage>
</organism>
<evidence type="ECO:0000259" key="4">
    <source>
        <dbReference type="PROSITE" id="PS50893"/>
    </source>
</evidence>
<dbReference type="PROSITE" id="PS50893">
    <property type="entry name" value="ABC_TRANSPORTER_2"/>
    <property type="match status" value="1"/>
</dbReference>
<dbReference type="PANTHER" id="PTHR42939">
    <property type="entry name" value="ABC TRANSPORTER ATP-BINDING PROTEIN ALBC-RELATED"/>
    <property type="match status" value="1"/>
</dbReference>
<protein>
    <submittedName>
        <fullName evidence="5">ATP-binding cassette domain-containing protein</fullName>
    </submittedName>
</protein>
<evidence type="ECO:0000313" key="6">
    <source>
        <dbReference type="Proteomes" id="UP001615550"/>
    </source>
</evidence>
<name>A0ABW8DAT3_9GAMM</name>
<evidence type="ECO:0000313" key="5">
    <source>
        <dbReference type="EMBL" id="MFJ1269803.1"/>
    </source>
</evidence>
<dbReference type="PANTHER" id="PTHR42939:SF1">
    <property type="entry name" value="ABC TRANSPORTER ATP-BINDING PROTEIN ALBC-RELATED"/>
    <property type="match status" value="1"/>
</dbReference>
<evidence type="ECO:0000256" key="1">
    <source>
        <dbReference type="ARBA" id="ARBA00022448"/>
    </source>
</evidence>
<proteinExistence type="predicted"/>
<gene>
    <name evidence="5" type="ORF">ACD661_14655</name>
</gene>